<keyword evidence="6" id="KW-1185">Reference proteome</keyword>
<accession>A0ABW8I453</accession>
<evidence type="ECO:0000256" key="1">
    <source>
        <dbReference type="ARBA" id="ARBA00023015"/>
    </source>
</evidence>
<keyword evidence="2" id="KW-0238">DNA-binding</keyword>
<proteinExistence type="predicted"/>
<evidence type="ECO:0000313" key="5">
    <source>
        <dbReference type="EMBL" id="MFK0526477.1"/>
    </source>
</evidence>
<dbReference type="EMBL" id="JBIYSL010000015">
    <property type="protein sequence ID" value="MFK0526477.1"/>
    <property type="molecule type" value="Genomic_DNA"/>
</dbReference>
<evidence type="ECO:0000313" key="6">
    <source>
        <dbReference type="Proteomes" id="UP001618531"/>
    </source>
</evidence>
<dbReference type="RefSeq" id="WP_402879467.1">
    <property type="nucleotide sequence ID" value="NZ_JBIYSL010000015.1"/>
</dbReference>
<sequence>MNQTIAEQIGAIVRKLRTERGLTQQAIADEIGSSFSFVGRVERGESNITIETILKISNALNIEFFEFMSLGRRQESEEIMAIHALLLKRSEKEQRKALNILKEVFDEV</sequence>
<protein>
    <submittedName>
        <fullName evidence="5">Helix-turn-helix domain-containing protein</fullName>
    </submittedName>
</protein>
<dbReference type="Pfam" id="PF01381">
    <property type="entry name" value="HTH_3"/>
    <property type="match status" value="1"/>
</dbReference>
<evidence type="ECO:0000256" key="3">
    <source>
        <dbReference type="ARBA" id="ARBA00023163"/>
    </source>
</evidence>
<evidence type="ECO:0000256" key="2">
    <source>
        <dbReference type="ARBA" id="ARBA00023125"/>
    </source>
</evidence>
<feature type="domain" description="HTH cro/C1-type" evidence="4">
    <location>
        <begin position="13"/>
        <end position="67"/>
    </location>
</feature>
<gene>
    <name evidence="5" type="ORF">ACINKY_30130</name>
</gene>
<dbReference type="InterPro" id="IPR001387">
    <property type="entry name" value="Cro/C1-type_HTH"/>
</dbReference>
<dbReference type="InterPro" id="IPR050807">
    <property type="entry name" value="TransReg_Diox_bact_type"/>
</dbReference>
<dbReference type="CDD" id="cd00093">
    <property type="entry name" value="HTH_XRE"/>
    <property type="match status" value="1"/>
</dbReference>
<name>A0ABW8I453_9BACL</name>
<dbReference type="PROSITE" id="PS50943">
    <property type="entry name" value="HTH_CROC1"/>
    <property type="match status" value="1"/>
</dbReference>
<dbReference type="InterPro" id="IPR010982">
    <property type="entry name" value="Lambda_DNA-bd_dom_sf"/>
</dbReference>
<dbReference type="PANTHER" id="PTHR46797:SF23">
    <property type="entry name" value="HTH-TYPE TRANSCRIPTIONAL REGULATOR SUTR"/>
    <property type="match status" value="1"/>
</dbReference>
<comment type="caution">
    <text evidence="5">The sequence shown here is derived from an EMBL/GenBank/DDBJ whole genome shotgun (WGS) entry which is preliminary data.</text>
</comment>
<reference evidence="5 6" key="1">
    <citation type="submission" date="2024-11" db="EMBL/GenBank/DDBJ databases">
        <title>Identification and Characterization of a Novel Fosfomycin Bacillithiol Transferase FosB8 in Paenibacillus illinoisensis.</title>
        <authorList>
            <person name="Lu W."/>
        </authorList>
    </citation>
    <scope>NUCLEOTIDE SEQUENCE [LARGE SCALE GENOMIC DNA]</scope>
    <source>
        <strain evidence="5 6">WP77</strain>
    </source>
</reference>
<organism evidence="5 6">
    <name type="scientific">Paenibacillus illinoisensis</name>
    <dbReference type="NCBI Taxonomy" id="59845"/>
    <lineage>
        <taxon>Bacteria</taxon>
        <taxon>Bacillati</taxon>
        <taxon>Bacillota</taxon>
        <taxon>Bacilli</taxon>
        <taxon>Bacillales</taxon>
        <taxon>Paenibacillaceae</taxon>
        <taxon>Paenibacillus</taxon>
    </lineage>
</organism>
<keyword evidence="3" id="KW-0804">Transcription</keyword>
<keyword evidence="1" id="KW-0805">Transcription regulation</keyword>
<dbReference type="PANTHER" id="PTHR46797">
    <property type="entry name" value="HTH-TYPE TRANSCRIPTIONAL REGULATOR"/>
    <property type="match status" value="1"/>
</dbReference>
<evidence type="ECO:0000259" key="4">
    <source>
        <dbReference type="PROSITE" id="PS50943"/>
    </source>
</evidence>
<dbReference type="SMART" id="SM00530">
    <property type="entry name" value="HTH_XRE"/>
    <property type="match status" value="1"/>
</dbReference>
<dbReference type="SUPFAM" id="SSF47413">
    <property type="entry name" value="lambda repressor-like DNA-binding domains"/>
    <property type="match status" value="1"/>
</dbReference>
<dbReference type="Proteomes" id="UP001618531">
    <property type="component" value="Unassembled WGS sequence"/>
</dbReference>
<dbReference type="Gene3D" id="1.10.260.40">
    <property type="entry name" value="lambda repressor-like DNA-binding domains"/>
    <property type="match status" value="1"/>
</dbReference>